<sequence>MFSFFILFEWGRRKAVSRGQGWGARVLLLRVFYLLCNMYSPLLLERGKCIIDLIVLFCFVYFLKKEKRRERKNRWGEKDKSVKREREREVYIFMCKWNNGMERRKKLWRNAPENLRGDCWEIKLDQLLAASQMLLQRDNPQVKLMIRRTRVSVQFERTIQRWAGERESATTTGDGFRLKVEQIASQYSRVGEKESRDGLDWGSWIRLNNVCDNKSELAGQTSSSLFVCSKGNTSSSQEGPTSERETKTLRLALSGGGRKQQLCGPRGFRGKRHVKEDASGVGVFAAKQYSIWETSRTRKPDPECACRRVATRLSRRTEQEHTRTTFKYIFIAQPHYIDLHQQHQHLTYSSSKCLKGTLFKTKKLSILFLLNSSFYLASFQNANIYPQDRQKDRHISPTLAIMLLSSGFFFSYGAQSARATSLGQVSTAELTANLSMYAHVRIHRYIQSLALAACIHTIIFSRKQKKKTMITHYHPCVWLRFRTTSPELPLVCANSFATIIALNIINIVIVLVVPLIHSICSCWEAHDAQVYHPPTRPSIQTDPAGIVRLGRNLGVKSTGRTQNSKKKKHLRIVLWVICLSAARDGCRLASYADLDDLHHRATDQITAHQRREHSYPAFRSDPQRVSNYSPGNKCHLTSHLITSPHKHQPAAASQSCVILFICVNCRHGGNISVSACLCSACVTGHVSPLRGSPKCLS</sequence>
<evidence type="ECO:0000313" key="3">
    <source>
        <dbReference type="Proteomes" id="UP000037035"/>
    </source>
</evidence>
<reference evidence="2 3" key="1">
    <citation type="submission" date="2015-08" db="EMBL/GenBank/DDBJ databases">
        <title>Next Generation Sequencing and Analysis of the Genome of Puccinia sorghi L Schw, the Causal Agent of Maize Common Rust.</title>
        <authorList>
            <person name="Rochi L."/>
            <person name="Burguener G."/>
            <person name="Darino M."/>
            <person name="Turjanski A."/>
            <person name="Kreff E."/>
            <person name="Dieguez M.J."/>
            <person name="Sacco F."/>
        </authorList>
    </citation>
    <scope>NUCLEOTIDE SEQUENCE [LARGE SCALE GENOMIC DNA]</scope>
    <source>
        <strain evidence="2 3">RO10H11247</strain>
    </source>
</reference>
<evidence type="ECO:0000313" key="2">
    <source>
        <dbReference type="EMBL" id="KNZ46306.1"/>
    </source>
</evidence>
<name>A0A0L6UCP5_9BASI</name>
<accession>A0A0L6UCP5</accession>
<feature type="transmembrane region" description="Helical" evidence="1">
    <location>
        <begin position="490"/>
        <end position="516"/>
    </location>
</feature>
<organism evidence="2 3">
    <name type="scientific">Puccinia sorghi</name>
    <dbReference type="NCBI Taxonomy" id="27349"/>
    <lineage>
        <taxon>Eukaryota</taxon>
        <taxon>Fungi</taxon>
        <taxon>Dikarya</taxon>
        <taxon>Basidiomycota</taxon>
        <taxon>Pucciniomycotina</taxon>
        <taxon>Pucciniomycetes</taxon>
        <taxon>Pucciniales</taxon>
        <taxon>Pucciniaceae</taxon>
        <taxon>Puccinia</taxon>
    </lineage>
</organism>
<dbReference type="AlphaFoldDB" id="A0A0L6UCP5"/>
<comment type="caution">
    <text evidence="2">The sequence shown here is derived from an EMBL/GenBank/DDBJ whole genome shotgun (WGS) entry which is preliminary data.</text>
</comment>
<gene>
    <name evidence="2" type="ORF">VP01_737g1</name>
</gene>
<feature type="transmembrane region" description="Helical" evidence="1">
    <location>
        <begin position="46"/>
        <end position="63"/>
    </location>
</feature>
<proteinExistence type="predicted"/>
<dbReference type="EMBL" id="LAVV01012805">
    <property type="protein sequence ID" value="KNZ46306.1"/>
    <property type="molecule type" value="Genomic_DNA"/>
</dbReference>
<dbReference type="VEuPathDB" id="FungiDB:VP01_737g1"/>
<dbReference type="Proteomes" id="UP000037035">
    <property type="component" value="Unassembled WGS sequence"/>
</dbReference>
<keyword evidence="1" id="KW-1133">Transmembrane helix</keyword>
<keyword evidence="1" id="KW-0812">Transmembrane</keyword>
<evidence type="ECO:0000256" key="1">
    <source>
        <dbReference type="SAM" id="Phobius"/>
    </source>
</evidence>
<feature type="transmembrane region" description="Helical" evidence="1">
    <location>
        <begin position="442"/>
        <end position="460"/>
    </location>
</feature>
<feature type="transmembrane region" description="Helical" evidence="1">
    <location>
        <begin position="395"/>
        <end position="414"/>
    </location>
</feature>
<protein>
    <submittedName>
        <fullName evidence="2">Uncharacterized protein</fullName>
    </submittedName>
</protein>
<keyword evidence="1" id="KW-0472">Membrane</keyword>
<keyword evidence="3" id="KW-1185">Reference proteome</keyword>